<dbReference type="GeneID" id="120271577"/>
<reference evidence="2" key="1">
    <citation type="submission" date="2025-08" db="UniProtKB">
        <authorList>
            <consortium name="RefSeq"/>
        </authorList>
    </citation>
    <scope>IDENTIFICATION</scope>
</reference>
<sequence length="162" mass="18822">MEALYQMAKYAKFLNDLLTNKRKFKEIYMVLLIEASWALLQNQLPRKKKDRCSFTIPYNIDDLVNEKDLVDLGADVDEDVEEPLILGQPFLAIFEALFDVSNSRMTLRIGDVEVVFALSDAMKYSFTFNDTCYFMDMSDSIVDEYVQEMVHKEPCKESLDDP</sequence>
<organism evidence="1 2">
    <name type="scientific">Dioscorea cayennensis subsp. rotundata</name>
    <name type="common">White Guinea yam</name>
    <name type="synonym">Dioscorea rotundata</name>
    <dbReference type="NCBI Taxonomy" id="55577"/>
    <lineage>
        <taxon>Eukaryota</taxon>
        <taxon>Viridiplantae</taxon>
        <taxon>Streptophyta</taxon>
        <taxon>Embryophyta</taxon>
        <taxon>Tracheophyta</taxon>
        <taxon>Spermatophyta</taxon>
        <taxon>Magnoliopsida</taxon>
        <taxon>Liliopsida</taxon>
        <taxon>Dioscoreales</taxon>
        <taxon>Dioscoreaceae</taxon>
        <taxon>Dioscorea</taxon>
    </lineage>
</organism>
<evidence type="ECO:0000313" key="1">
    <source>
        <dbReference type="Proteomes" id="UP001515500"/>
    </source>
</evidence>
<dbReference type="Proteomes" id="UP001515500">
    <property type="component" value="Chromosome 11"/>
</dbReference>
<keyword evidence="1" id="KW-1185">Reference proteome</keyword>
<proteinExistence type="predicted"/>
<gene>
    <name evidence="2" type="primary">LOC120271577</name>
</gene>
<evidence type="ECO:0000313" key="2">
    <source>
        <dbReference type="RefSeq" id="XP_039134191.1"/>
    </source>
</evidence>
<protein>
    <submittedName>
        <fullName evidence="2">Uncharacterized protein LOC120271577</fullName>
    </submittedName>
</protein>
<dbReference type="AlphaFoldDB" id="A0AB40C5V9"/>
<name>A0AB40C5V9_DIOCR</name>
<accession>A0AB40C5V9</accession>
<dbReference type="RefSeq" id="XP_039134191.1">
    <property type="nucleotide sequence ID" value="XM_039278257.1"/>
</dbReference>
<dbReference type="PANTHER" id="PTHR33067:SF9">
    <property type="entry name" value="RNA-DIRECTED DNA POLYMERASE"/>
    <property type="match status" value="1"/>
</dbReference>
<dbReference type="PANTHER" id="PTHR33067">
    <property type="entry name" value="RNA-DIRECTED DNA POLYMERASE-RELATED"/>
    <property type="match status" value="1"/>
</dbReference>